<dbReference type="EMBL" id="HE600919">
    <property type="protein sequence ID" value="CAP32268.2"/>
    <property type="molecule type" value="Genomic_DNA"/>
</dbReference>
<evidence type="ECO:0000313" key="3">
    <source>
        <dbReference type="WormBase" id="CBG13341"/>
    </source>
</evidence>
<dbReference type="CTD" id="8572986"/>
<protein>
    <submittedName>
        <fullName evidence="1">Protein CBG13341</fullName>
    </submittedName>
</protein>
<evidence type="ECO:0000313" key="1">
    <source>
        <dbReference type="EMBL" id="CAP32268.2"/>
    </source>
</evidence>
<dbReference type="Proteomes" id="UP000008549">
    <property type="component" value="Unassembled WGS sequence"/>
</dbReference>
<organism evidence="1 2">
    <name type="scientific">Caenorhabditis briggsae</name>
    <dbReference type="NCBI Taxonomy" id="6238"/>
    <lineage>
        <taxon>Eukaryota</taxon>
        <taxon>Metazoa</taxon>
        <taxon>Ecdysozoa</taxon>
        <taxon>Nematoda</taxon>
        <taxon>Chromadorea</taxon>
        <taxon>Rhabditida</taxon>
        <taxon>Rhabditina</taxon>
        <taxon>Rhabditomorpha</taxon>
        <taxon>Rhabditoidea</taxon>
        <taxon>Rhabditidae</taxon>
        <taxon>Peloderinae</taxon>
        <taxon>Caenorhabditis</taxon>
    </lineage>
</organism>
<evidence type="ECO:0000313" key="2">
    <source>
        <dbReference type="Proteomes" id="UP000008549"/>
    </source>
</evidence>
<proteinExistence type="predicted"/>
<dbReference type="WormBase" id="CBG13341">
    <property type="protein sequence ID" value="CBP41808"/>
    <property type="gene ID" value="WBGene00034120"/>
</dbReference>
<accession>A8XI02</accession>
<name>A8XI02_CAEBR</name>
<reference evidence="1 2" key="2">
    <citation type="journal article" date="2011" name="PLoS Genet.">
        <title>Caenorhabditis briggsae recombinant inbred line genotypes reveal inter-strain incompatibility and the evolution of recombination.</title>
        <authorList>
            <person name="Ross J.A."/>
            <person name="Koboldt D.C."/>
            <person name="Staisch J.E."/>
            <person name="Chamberlin H.M."/>
            <person name="Gupta B.P."/>
            <person name="Miller R.D."/>
            <person name="Baird S.E."/>
            <person name="Haag E.S."/>
        </authorList>
    </citation>
    <scope>NUCLEOTIDE SEQUENCE [LARGE SCALE GENOMIC DNA]</scope>
    <source>
        <strain evidence="1 2">AF16</strain>
    </source>
</reference>
<gene>
    <name evidence="1 3" type="ORF">CBG13341</name>
    <name evidence="1" type="ORF">CBG_13341</name>
</gene>
<dbReference type="GeneID" id="8572986"/>
<dbReference type="KEGG" id="cbr:CBG_13341"/>
<dbReference type="RefSeq" id="XP_002629979.2">
    <property type="nucleotide sequence ID" value="XM_002629933.2"/>
</dbReference>
<dbReference type="AlphaFoldDB" id="A8XI02"/>
<dbReference type="HOGENOM" id="CLU_2238998_0_0_1"/>
<sequence length="105" mass="11978">MILRTTKNEIIEISESGPKSDTSLHSMFQSISAFTTLQKDEEIDQIVPNAKIQNFTSIVYDSCEPDQPLVYIAYRPFAIMKFSEHKENENVKFQLSISGKIIDFG</sequence>
<keyword evidence="2" id="KW-1185">Reference proteome</keyword>
<dbReference type="InParanoid" id="A8XI02"/>
<reference evidence="1 2" key="1">
    <citation type="journal article" date="2003" name="PLoS Biol.">
        <title>The genome sequence of Caenorhabditis briggsae: a platform for comparative genomics.</title>
        <authorList>
            <person name="Stein L.D."/>
            <person name="Bao Z."/>
            <person name="Blasiar D."/>
            <person name="Blumenthal T."/>
            <person name="Brent M.R."/>
            <person name="Chen N."/>
            <person name="Chinwalla A."/>
            <person name="Clarke L."/>
            <person name="Clee C."/>
            <person name="Coghlan A."/>
            <person name="Coulson A."/>
            <person name="D'Eustachio P."/>
            <person name="Fitch D.H."/>
            <person name="Fulton L.A."/>
            <person name="Fulton R.E."/>
            <person name="Griffiths-Jones S."/>
            <person name="Harris T.W."/>
            <person name="Hillier L.W."/>
            <person name="Kamath R."/>
            <person name="Kuwabara P.E."/>
            <person name="Mardis E.R."/>
            <person name="Marra M.A."/>
            <person name="Miner T.L."/>
            <person name="Minx P."/>
            <person name="Mullikin J.C."/>
            <person name="Plumb R.W."/>
            <person name="Rogers J."/>
            <person name="Schein J.E."/>
            <person name="Sohrmann M."/>
            <person name="Spieth J."/>
            <person name="Stajich J.E."/>
            <person name="Wei C."/>
            <person name="Willey D."/>
            <person name="Wilson R.K."/>
            <person name="Durbin R."/>
            <person name="Waterston R.H."/>
        </authorList>
    </citation>
    <scope>NUCLEOTIDE SEQUENCE [LARGE SCALE GENOMIC DNA]</scope>
    <source>
        <strain evidence="1 2">AF16</strain>
    </source>
</reference>